<name>A0A0L0EYZ1_9EUKA</name>
<proteinExistence type="predicted"/>
<feature type="region of interest" description="Disordered" evidence="1">
    <location>
        <begin position="38"/>
        <end position="66"/>
    </location>
</feature>
<gene>
    <name evidence="2" type="ORF">SARC_17774</name>
</gene>
<keyword evidence="3" id="KW-1185">Reference proteome</keyword>
<evidence type="ECO:0000313" key="3">
    <source>
        <dbReference type="Proteomes" id="UP000054560"/>
    </source>
</evidence>
<reference evidence="2 3" key="1">
    <citation type="submission" date="2011-02" db="EMBL/GenBank/DDBJ databases">
        <title>The Genome Sequence of Sphaeroforma arctica JP610.</title>
        <authorList>
            <consortium name="The Broad Institute Genome Sequencing Platform"/>
            <person name="Russ C."/>
            <person name="Cuomo C."/>
            <person name="Young S.K."/>
            <person name="Zeng Q."/>
            <person name="Gargeya S."/>
            <person name="Alvarado L."/>
            <person name="Berlin A."/>
            <person name="Chapman S.B."/>
            <person name="Chen Z."/>
            <person name="Freedman E."/>
            <person name="Gellesch M."/>
            <person name="Goldberg J."/>
            <person name="Griggs A."/>
            <person name="Gujja S."/>
            <person name="Heilman E."/>
            <person name="Heiman D."/>
            <person name="Howarth C."/>
            <person name="Mehta T."/>
            <person name="Neiman D."/>
            <person name="Pearson M."/>
            <person name="Roberts A."/>
            <person name="Saif S."/>
            <person name="Shea T."/>
            <person name="Shenoy N."/>
            <person name="Sisk P."/>
            <person name="Stolte C."/>
            <person name="Sykes S."/>
            <person name="White J."/>
            <person name="Yandava C."/>
            <person name="Burger G."/>
            <person name="Gray M.W."/>
            <person name="Holland P.W.H."/>
            <person name="King N."/>
            <person name="Lang F.B.F."/>
            <person name="Roger A.J."/>
            <person name="Ruiz-Trillo I."/>
            <person name="Haas B."/>
            <person name="Nusbaum C."/>
            <person name="Birren B."/>
        </authorList>
    </citation>
    <scope>NUCLEOTIDE SEQUENCE [LARGE SCALE GENOMIC DNA]</scope>
    <source>
        <strain evidence="2 3">JP610</strain>
    </source>
</reference>
<protein>
    <submittedName>
        <fullName evidence="2">Uncharacterized protein</fullName>
    </submittedName>
</protein>
<feature type="compositionally biased region" description="Gly residues" evidence="1">
    <location>
        <begin position="41"/>
        <end position="51"/>
    </location>
</feature>
<dbReference type="Proteomes" id="UP000054560">
    <property type="component" value="Unassembled WGS sequence"/>
</dbReference>
<organism evidence="2 3">
    <name type="scientific">Sphaeroforma arctica JP610</name>
    <dbReference type="NCBI Taxonomy" id="667725"/>
    <lineage>
        <taxon>Eukaryota</taxon>
        <taxon>Ichthyosporea</taxon>
        <taxon>Ichthyophonida</taxon>
        <taxon>Sphaeroforma</taxon>
    </lineage>
</organism>
<dbReference type="EMBL" id="KQ253636">
    <property type="protein sequence ID" value="KNC69710.1"/>
    <property type="molecule type" value="Genomic_DNA"/>
</dbReference>
<dbReference type="AlphaFoldDB" id="A0A0L0EYZ1"/>
<evidence type="ECO:0000313" key="2">
    <source>
        <dbReference type="EMBL" id="KNC69710.1"/>
    </source>
</evidence>
<dbReference type="RefSeq" id="XP_014143612.1">
    <property type="nucleotide sequence ID" value="XM_014288137.1"/>
</dbReference>
<feature type="non-terminal residue" evidence="2">
    <location>
        <position position="1"/>
    </location>
</feature>
<dbReference type="GeneID" id="25918278"/>
<sequence>VRQIAHLCRDVEEIEGDLILPTFVDGYYDLHPELKRPDGPGISGNGAGAGAEGTLTSTTAKGANADKGSHVEDILDGLFDCTYNANAWCV</sequence>
<evidence type="ECO:0000256" key="1">
    <source>
        <dbReference type="SAM" id="MobiDB-lite"/>
    </source>
</evidence>
<accession>A0A0L0EYZ1</accession>